<reference evidence="1 2" key="1">
    <citation type="submission" date="2020-01" db="EMBL/GenBank/DDBJ databases">
        <title>Genomes assembled from Gulf of Kutch pelagic sediment metagenomes.</title>
        <authorList>
            <person name="Chandrashekar M."/>
            <person name="Mahajan M.S."/>
            <person name="Dave K.J."/>
            <person name="Vatsa P."/>
            <person name="Nathani N.M."/>
        </authorList>
    </citation>
    <scope>NUCLEOTIDE SEQUENCE [LARGE SCALE GENOMIC DNA]</scope>
    <source>
        <strain evidence="1">KS3-K002</strain>
    </source>
</reference>
<comment type="caution">
    <text evidence="1">The sequence shown here is derived from an EMBL/GenBank/DDBJ whole genome shotgun (WGS) entry which is preliminary data.</text>
</comment>
<name>A0AAE5CAR0_9BACT</name>
<protein>
    <submittedName>
        <fullName evidence="1">Uncharacterized protein</fullName>
    </submittedName>
</protein>
<evidence type="ECO:0000313" key="2">
    <source>
        <dbReference type="Proteomes" id="UP000702544"/>
    </source>
</evidence>
<gene>
    <name evidence="1" type="ORF">GWO12_17045</name>
</gene>
<evidence type="ECO:0000313" key="1">
    <source>
        <dbReference type="EMBL" id="NIR76786.1"/>
    </source>
</evidence>
<dbReference type="AlphaFoldDB" id="A0AAE5CAR0"/>
<organism evidence="1 2">
    <name type="scientific">Candidatus Kutchimonas denitrificans</name>
    <dbReference type="NCBI Taxonomy" id="3056748"/>
    <lineage>
        <taxon>Bacteria</taxon>
        <taxon>Pseudomonadati</taxon>
        <taxon>Gemmatimonadota</taxon>
        <taxon>Gemmatimonadia</taxon>
        <taxon>Candidatus Palauibacterales</taxon>
        <taxon>Candidatus Palauibacteraceae</taxon>
        <taxon>Candidatus Kutchimonas</taxon>
    </lineage>
</organism>
<dbReference type="Proteomes" id="UP000702544">
    <property type="component" value="Unassembled WGS sequence"/>
</dbReference>
<proteinExistence type="predicted"/>
<dbReference type="EMBL" id="JAACAK010000148">
    <property type="protein sequence ID" value="NIR76786.1"/>
    <property type="molecule type" value="Genomic_DNA"/>
</dbReference>
<sequence>MPKILVAQGLTALREAAYRTDAGLSTSDGIEFTEATLTPRDAFDGSRADVRHGTGGELVPTSRAGRTYDITLRGELKGRGAAYTTTANVLSEFPLYNIMLGAALSGSVAGGEISVTPVRPDNSGSFTLGFYTSDNLHKVEGCRGSFVVEANAGERAFWEFNGQGVIADSYPVSQTLPAITYATQSGSPPVYTADTPALGNWTPVIGGYRFEVANDIAPRQDGGASLGHAGFVLTNRTLNWSFPGESVNLDTFDPWSTSISGTTQQLQLDHGSATGNSFQYTLDDASVSAPEDTSDNGKLIWNLSGRGHIDSGNDEITITIK</sequence>
<accession>A0AAE5CAR0</accession>